<feature type="domain" description="Rod shape-determining protein MreC beta-barrel core" evidence="5">
    <location>
        <begin position="110"/>
        <end position="258"/>
    </location>
</feature>
<evidence type="ECO:0000256" key="1">
    <source>
        <dbReference type="ARBA" id="ARBA00009369"/>
    </source>
</evidence>
<proteinExistence type="inferred from homology"/>
<dbReference type="PANTHER" id="PTHR34138:SF1">
    <property type="entry name" value="CELL SHAPE-DETERMINING PROTEIN MREC"/>
    <property type="match status" value="1"/>
</dbReference>
<protein>
    <recommendedName>
        <fullName evidence="2">Cell shape-determining protein MreC</fullName>
    </recommendedName>
    <alternativeName>
        <fullName evidence="4">Cell shape protein MreC</fullName>
    </alternativeName>
</protein>
<evidence type="ECO:0000256" key="3">
    <source>
        <dbReference type="ARBA" id="ARBA00022960"/>
    </source>
</evidence>
<dbReference type="Gene3D" id="2.40.10.340">
    <property type="entry name" value="Rod shape-determining protein MreC, domain 1"/>
    <property type="match status" value="1"/>
</dbReference>
<gene>
    <name evidence="6" type="ORF">LX77_02660</name>
</gene>
<evidence type="ECO:0000256" key="4">
    <source>
        <dbReference type="ARBA" id="ARBA00032089"/>
    </source>
</evidence>
<dbReference type="InterPro" id="IPR055342">
    <property type="entry name" value="MreC_beta-barrel_core"/>
</dbReference>
<dbReference type="Gene3D" id="2.40.10.350">
    <property type="entry name" value="Rod shape-determining protein MreC, domain 2"/>
    <property type="match status" value="1"/>
</dbReference>
<comment type="caution">
    <text evidence="6">The sequence shown here is derived from an EMBL/GenBank/DDBJ whole genome shotgun (WGS) entry which is preliminary data.</text>
</comment>
<dbReference type="InterPro" id="IPR042177">
    <property type="entry name" value="Cell/Rod_1"/>
</dbReference>
<evidence type="ECO:0000259" key="5">
    <source>
        <dbReference type="Pfam" id="PF04085"/>
    </source>
</evidence>
<dbReference type="PANTHER" id="PTHR34138">
    <property type="entry name" value="CELL SHAPE-DETERMINING PROTEIN MREC"/>
    <property type="match status" value="1"/>
</dbReference>
<evidence type="ECO:0000313" key="7">
    <source>
        <dbReference type="Proteomes" id="UP000248987"/>
    </source>
</evidence>
<dbReference type="EMBL" id="QLLQ01000010">
    <property type="protein sequence ID" value="RAJ22348.1"/>
    <property type="molecule type" value="Genomic_DNA"/>
</dbReference>
<keyword evidence="7" id="KW-1185">Reference proteome</keyword>
<dbReference type="InterPro" id="IPR042175">
    <property type="entry name" value="Cell/Rod_MreC_2"/>
</dbReference>
<dbReference type="Pfam" id="PF04085">
    <property type="entry name" value="MreC"/>
    <property type="match status" value="1"/>
</dbReference>
<evidence type="ECO:0000256" key="2">
    <source>
        <dbReference type="ARBA" id="ARBA00013855"/>
    </source>
</evidence>
<dbReference type="GO" id="GO:0008360">
    <property type="term" value="P:regulation of cell shape"/>
    <property type="evidence" value="ECO:0007669"/>
    <property type="project" value="UniProtKB-KW"/>
</dbReference>
<dbReference type="AlphaFoldDB" id="A0A1A7R0U1"/>
<reference evidence="6 7" key="1">
    <citation type="submission" date="2018-06" db="EMBL/GenBank/DDBJ databases">
        <title>Genomic Encyclopedia of Archaeal and Bacterial Type Strains, Phase II (KMG-II): from individual species to whole genera.</title>
        <authorList>
            <person name="Goeker M."/>
        </authorList>
    </citation>
    <scope>NUCLEOTIDE SEQUENCE [LARGE SCALE GENOMIC DNA]</scope>
    <source>
        <strain evidence="6 7">DSM 12408</strain>
    </source>
</reference>
<dbReference type="InterPro" id="IPR007221">
    <property type="entry name" value="MreC"/>
</dbReference>
<dbReference type="OrthoDB" id="9811827at2"/>
<name>A0A1A7R0U1_9FLAO</name>
<dbReference type="STRING" id="49280.A9996_09690"/>
<accession>A0A1A7R0U1</accession>
<dbReference type="GO" id="GO:0005886">
    <property type="term" value="C:plasma membrane"/>
    <property type="evidence" value="ECO:0007669"/>
    <property type="project" value="TreeGrafter"/>
</dbReference>
<comment type="similarity">
    <text evidence="1">Belongs to the MreC family.</text>
</comment>
<keyword evidence="3" id="KW-0133">Cell shape</keyword>
<dbReference type="Proteomes" id="UP000248987">
    <property type="component" value="Unassembled WGS sequence"/>
</dbReference>
<dbReference type="NCBIfam" id="NF010532">
    <property type="entry name" value="PRK13922.9-3"/>
    <property type="match status" value="1"/>
</dbReference>
<evidence type="ECO:0000313" key="6">
    <source>
        <dbReference type="EMBL" id="RAJ22348.1"/>
    </source>
</evidence>
<organism evidence="6 7">
    <name type="scientific">Gelidibacter algens</name>
    <dbReference type="NCBI Taxonomy" id="49280"/>
    <lineage>
        <taxon>Bacteria</taxon>
        <taxon>Pseudomonadati</taxon>
        <taxon>Bacteroidota</taxon>
        <taxon>Flavobacteriia</taxon>
        <taxon>Flavobacteriales</taxon>
        <taxon>Flavobacteriaceae</taxon>
        <taxon>Gelidibacter</taxon>
    </lineage>
</organism>
<sequence>MQQIINFVLRNKTFLVFLLLFGLSLFFTIQSHSYHKSKFINSSNMVTGSIYKVANGVGQYFNLVEQNKALLEENRMLKSIVHNFDRDTSKISFTDSLKFNSHYKFRTADVYKNSYSQTANYLTINKGKKDSIKIDYGVITSQGIVGIIENTSQNFSSVLSILNTRSRINAQLKKTNHIGSLVWNTESAEFAQLIDISKFAPVAIGDTIVTGGQSTIFPKGVLIGTVNSYKIDNGGDSYTVNVKLFNDMTNIGHVYVVENLQAAEIKSLQKPKDD</sequence>
<dbReference type="RefSeq" id="WP_066433851.1">
    <property type="nucleotide sequence ID" value="NZ_LZRN01000017.1"/>
</dbReference>